<sequence>MALLPSILLFLAVSLVTFHVSVLAGDADILSDFIPPTNTTIPPDGGYFTYTGLRAATDPTIPLPPDFKVFKASMAEFPALNGQSVSFALLTYPPGTVNPPHTHPRASELLFLLEGSLEVGFVNTTNKLFNQTLEEGDIFIFPKGLMHFQYNRNEQTPAVAVSAFGSASAGTVSIPSAVFNTSIYDPILAVSFKTDVATIRRIKYGLSH</sequence>
<comment type="subunit">
    <text evidence="4">Oligomer (believed to be a pentamer but probably hexamer).</text>
</comment>
<keyword evidence="10 11" id="KW-0464">Manganese</keyword>
<keyword evidence="9" id="KW-0325">Glycoprotein</keyword>
<dbReference type="AlphaFoldDB" id="A0ABD1WH29"/>
<evidence type="ECO:0000256" key="9">
    <source>
        <dbReference type="ARBA" id="ARBA00023180"/>
    </source>
</evidence>
<dbReference type="Proteomes" id="UP001604277">
    <property type="component" value="Unassembled WGS sequence"/>
</dbReference>
<evidence type="ECO:0000259" key="14">
    <source>
        <dbReference type="SMART" id="SM00835"/>
    </source>
</evidence>
<comment type="subcellular location">
    <subcellularLocation>
        <location evidence="2 13">Secreted</location>
        <location evidence="2 13">Extracellular space</location>
        <location evidence="2 13">Apoplast</location>
    </subcellularLocation>
</comment>
<dbReference type="FunFam" id="2.60.120.10:FF:000098">
    <property type="entry name" value="Germin-like protein 9-3"/>
    <property type="match status" value="1"/>
</dbReference>
<dbReference type="SUPFAM" id="SSF51182">
    <property type="entry name" value="RmlC-like cupins"/>
    <property type="match status" value="1"/>
</dbReference>
<dbReference type="PANTHER" id="PTHR31238">
    <property type="entry name" value="GERMIN-LIKE PROTEIN SUBFAMILY 3 MEMBER 3"/>
    <property type="match status" value="1"/>
</dbReference>
<dbReference type="InterPro" id="IPR006045">
    <property type="entry name" value="Cupin_1"/>
</dbReference>
<dbReference type="CDD" id="cd02241">
    <property type="entry name" value="cupin_OxOx"/>
    <property type="match status" value="1"/>
</dbReference>
<accession>A0ABD1WH29</accession>
<evidence type="ECO:0000256" key="6">
    <source>
        <dbReference type="ARBA" id="ARBA00022525"/>
    </source>
</evidence>
<feature type="chain" id="PRO_5044528008" description="Germin-like protein" evidence="13">
    <location>
        <begin position="25"/>
        <end position="208"/>
    </location>
</feature>
<evidence type="ECO:0000256" key="11">
    <source>
        <dbReference type="PIRSR" id="PIRSR601929-1"/>
    </source>
</evidence>
<evidence type="ECO:0000256" key="8">
    <source>
        <dbReference type="ARBA" id="ARBA00022729"/>
    </source>
</evidence>
<evidence type="ECO:0000256" key="2">
    <source>
        <dbReference type="ARBA" id="ARBA00004271"/>
    </source>
</evidence>
<feature type="domain" description="Cupin type-1" evidence="14">
    <location>
        <begin position="51"/>
        <end position="200"/>
    </location>
</feature>
<feature type="binding site" evidence="12">
    <location>
        <position position="147"/>
    </location>
    <ligand>
        <name>Mn(2+)</name>
        <dbReference type="ChEBI" id="CHEBI:29035"/>
    </ligand>
</feature>
<feature type="binding site" evidence="12">
    <location>
        <position position="103"/>
    </location>
    <ligand>
        <name>Mn(2+)</name>
        <dbReference type="ChEBI" id="CHEBI:29035"/>
    </ligand>
</feature>
<dbReference type="GO" id="GO:0048046">
    <property type="term" value="C:apoplast"/>
    <property type="evidence" value="ECO:0007669"/>
    <property type="project" value="UniProtKB-SubCell"/>
</dbReference>
<reference evidence="16" key="1">
    <citation type="submission" date="2024-07" db="EMBL/GenBank/DDBJ databases">
        <title>Two chromosome-level genome assemblies of Korean endemic species Abeliophyllum distichum and Forsythia ovata (Oleaceae).</title>
        <authorList>
            <person name="Jang H."/>
        </authorList>
    </citation>
    <scope>NUCLEOTIDE SEQUENCE [LARGE SCALE GENOMIC DNA]</scope>
</reference>
<organism evidence="15 16">
    <name type="scientific">Forsythia ovata</name>
    <dbReference type="NCBI Taxonomy" id="205694"/>
    <lineage>
        <taxon>Eukaryota</taxon>
        <taxon>Viridiplantae</taxon>
        <taxon>Streptophyta</taxon>
        <taxon>Embryophyta</taxon>
        <taxon>Tracheophyta</taxon>
        <taxon>Spermatophyta</taxon>
        <taxon>Magnoliopsida</taxon>
        <taxon>eudicotyledons</taxon>
        <taxon>Gunneridae</taxon>
        <taxon>Pentapetalae</taxon>
        <taxon>asterids</taxon>
        <taxon>lamiids</taxon>
        <taxon>Lamiales</taxon>
        <taxon>Oleaceae</taxon>
        <taxon>Forsythieae</taxon>
        <taxon>Forsythia</taxon>
    </lineage>
</organism>
<dbReference type="GO" id="GO:0030145">
    <property type="term" value="F:manganese ion binding"/>
    <property type="evidence" value="ECO:0007669"/>
    <property type="project" value="UniProtKB-UniRule"/>
</dbReference>
<proteinExistence type="inferred from homology"/>
<evidence type="ECO:0000256" key="1">
    <source>
        <dbReference type="ARBA" id="ARBA00003629"/>
    </source>
</evidence>
<feature type="signal peptide" evidence="13">
    <location>
        <begin position="1"/>
        <end position="24"/>
    </location>
</feature>
<dbReference type="EMBL" id="JBFOLJ010000003">
    <property type="protein sequence ID" value="KAL2548999.1"/>
    <property type="molecule type" value="Genomic_DNA"/>
</dbReference>
<feature type="binding site" evidence="11">
    <location>
        <position position="98"/>
    </location>
    <ligand>
        <name>oxalate</name>
        <dbReference type="ChEBI" id="CHEBI:30623"/>
    </ligand>
</feature>
<keyword evidence="6 13" id="KW-0964">Secreted</keyword>
<comment type="caution">
    <text evidence="15">The sequence shown here is derived from an EMBL/GenBank/DDBJ whole genome shotgun (WGS) entry which is preliminary data.</text>
</comment>
<dbReference type="Gene3D" id="2.60.120.10">
    <property type="entry name" value="Jelly Rolls"/>
    <property type="match status" value="1"/>
</dbReference>
<dbReference type="InterPro" id="IPR011051">
    <property type="entry name" value="RmlC_Cupin_sf"/>
</dbReference>
<comment type="function">
    <text evidence="1">May play a role in plant defense. Probably has no oxalate oxidase activity even if the active site is conserved.</text>
</comment>
<feature type="binding site" evidence="11">
    <location>
        <position position="108"/>
    </location>
    <ligand>
        <name>oxalate</name>
        <dbReference type="ChEBI" id="CHEBI:30623"/>
    </ligand>
</feature>
<keyword evidence="16" id="KW-1185">Reference proteome</keyword>
<evidence type="ECO:0000256" key="5">
    <source>
        <dbReference type="ARBA" id="ARBA00022523"/>
    </source>
</evidence>
<evidence type="ECO:0000256" key="10">
    <source>
        <dbReference type="ARBA" id="ARBA00023211"/>
    </source>
</evidence>
<evidence type="ECO:0000256" key="4">
    <source>
        <dbReference type="ARBA" id="ARBA00011268"/>
    </source>
</evidence>
<keyword evidence="8 13" id="KW-0732">Signal</keyword>
<name>A0ABD1WH29_9LAMI</name>
<keyword evidence="7 11" id="KW-0479">Metal-binding</keyword>
<feature type="binding site" evidence="12">
    <location>
        <position position="101"/>
    </location>
    <ligand>
        <name>Mn(2+)</name>
        <dbReference type="ChEBI" id="CHEBI:29035"/>
    </ligand>
</feature>
<gene>
    <name evidence="15" type="ORF">Fot_10529</name>
</gene>
<comment type="similarity">
    <text evidence="3 13">Belongs to the germin family.</text>
</comment>
<evidence type="ECO:0000313" key="16">
    <source>
        <dbReference type="Proteomes" id="UP001604277"/>
    </source>
</evidence>
<evidence type="ECO:0000256" key="12">
    <source>
        <dbReference type="PIRSR" id="PIRSR601929-2"/>
    </source>
</evidence>
<dbReference type="SMART" id="SM00835">
    <property type="entry name" value="Cupin_1"/>
    <property type="match status" value="1"/>
</dbReference>
<keyword evidence="5 13" id="KW-0052">Apoplast</keyword>
<evidence type="ECO:0000313" key="15">
    <source>
        <dbReference type="EMBL" id="KAL2548999.1"/>
    </source>
</evidence>
<protein>
    <recommendedName>
        <fullName evidence="13">Germin-like protein</fullName>
    </recommendedName>
</protein>
<dbReference type="PRINTS" id="PR00325">
    <property type="entry name" value="GERMIN"/>
</dbReference>
<evidence type="ECO:0000256" key="3">
    <source>
        <dbReference type="ARBA" id="ARBA00007456"/>
    </source>
</evidence>
<feature type="binding site" evidence="12">
    <location>
        <position position="108"/>
    </location>
    <ligand>
        <name>Mn(2+)</name>
        <dbReference type="ChEBI" id="CHEBI:29035"/>
    </ligand>
</feature>
<dbReference type="Pfam" id="PF00190">
    <property type="entry name" value="Cupin_1"/>
    <property type="match status" value="1"/>
</dbReference>
<feature type="binding site" evidence="11">
    <location>
        <position position="103"/>
    </location>
    <ligand>
        <name>oxalate</name>
        <dbReference type="ChEBI" id="CHEBI:30623"/>
    </ligand>
</feature>
<dbReference type="InterPro" id="IPR001929">
    <property type="entry name" value="Germin"/>
</dbReference>
<evidence type="ECO:0000256" key="7">
    <source>
        <dbReference type="ARBA" id="ARBA00022723"/>
    </source>
</evidence>
<dbReference type="InterPro" id="IPR014710">
    <property type="entry name" value="RmlC-like_jellyroll"/>
</dbReference>
<evidence type="ECO:0000256" key="13">
    <source>
        <dbReference type="RuleBase" id="RU366015"/>
    </source>
</evidence>